<dbReference type="InterPro" id="IPR023214">
    <property type="entry name" value="HAD_sf"/>
</dbReference>
<accession>A0A1R2BBW9</accession>
<dbReference type="OrthoDB" id="309859at2759"/>
<dbReference type="InterPro" id="IPR050365">
    <property type="entry name" value="TIM50"/>
</dbReference>
<dbReference type="Proteomes" id="UP000187209">
    <property type="component" value="Unassembled WGS sequence"/>
</dbReference>
<reference evidence="3 4" key="1">
    <citation type="submission" date="2016-11" db="EMBL/GenBank/DDBJ databases">
        <title>The macronuclear genome of Stentor coeruleus: a giant cell with tiny introns.</title>
        <authorList>
            <person name="Slabodnick M."/>
            <person name="Ruby J.G."/>
            <person name="Reiff S.B."/>
            <person name="Swart E.C."/>
            <person name="Gosai S."/>
            <person name="Prabakaran S."/>
            <person name="Witkowska E."/>
            <person name="Larue G.E."/>
            <person name="Fisher S."/>
            <person name="Freeman R.M."/>
            <person name="Gunawardena J."/>
            <person name="Chu W."/>
            <person name="Stover N.A."/>
            <person name="Gregory B.D."/>
            <person name="Nowacki M."/>
            <person name="Derisi J."/>
            <person name="Roy S.W."/>
            <person name="Marshall W.F."/>
            <person name="Sood P."/>
        </authorList>
    </citation>
    <scope>NUCLEOTIDE SEQUENCE [LARGE SCALE GENOMIC DNA]</scope>
    <source>
        <strain evidence="3">WM001</strain>
    </source>
</reference>
<dbReference type="SUPFAM" id="SSF56784">
    <property type="entry name" value="HAD-like"/>
    <property type="match status" value="1"/>
</dbReference>
<keyword evidence="4" id="KW-1185">Reference proteome</keyword>
<dbReference type="InterPro" id="IPR004274">
    <property type="entry name" value="FCP1_dom"/>
</dbReference>
<protein>
    <recommendedName>
        <fullName evidence="2">FCP1 homology domain-containing protein</fullName>
    </recommendedName>
</protein>
<evidence type="ECO:0000259" key="2">
    <source>
        <dbReference type="PROSITE" id="PS50969"/>
    </source>
</evidence>
<evidence type="ECO:0000256" key="1">
    <source>
        <dbReference type="SAM" id="MobiDB-lite"/>
    </source>
</evidence>
<organism evidence="3 4">
    <name type="scientific">Stentor coeruleus</name>
    <dbReference type="NCBI Taxonomy" id="5963"/>
    <lineage>
        <taxon>Eukaryota</taxon>
        <taxon>Sar</taxon>
        <taxon>Alveolata</taxon>
        <taxon>Ciliophora</taxon>
        <taxon>Postciliodesmatophora</taxon>
        <taxon>Heterotrichea</taxon>
        <taxon>Heterotrichida</taxon>
        <taxon>Stentoridae</taxon>
        <taxon>Stentor</taxon>
    </lineage>
</organism>
<comment type="caution">
    <text evidence="3">The sequence shown here is derived from an EMBL/GenBank/DDBJ whole genome shotgun (WGS) entry which is preliminary data.</text>
</comment>
<dbReference type="CDD" id="cd07521">
    <property type="entry name" value="HAD_FCP1-like"/>
    <property type="match status" value="1"/>
</dbReference>
<evidence type="ECO:0000313" key="4">
    <source>
        <dbReference type="Proteomes" id="UP000187209"/>
    </source>
</evidence>
<dbReference type="EMBL" id="MPUH01000763">
    <property type="protein sequence ID" value="OMJ74262.1"/>
    <property type="molecule type" value="Genomic_DNA"/>
</dbReference>
<name>A0A1R2BBW9_9CILI</name>
<dbReference type="GO" id="GO:0016791">
    <property type="term" value="F:phosphatase activity"/>
    <property type="evidence" value="ECO:0007669"/>
    <property type="project" value="InterPro"/>
</dbReference>
<gene>
    <name evidence="3" type="ORF">SteCoe_26851</name>
</gene>
<dbReference type="FunFam" id="3.40.50.1000:FF:000184">
    <property type="entry name" value="Uncharacterized protein"/>
    <property type="match status" value="1"/>
</dbReference>
<dbReference type="AlphaFoldDB" id="A0A1R2BBW9"/>
<dbReference type="PROSITE" id="PS50969">
    <property type="entry name" value="FCP1"/>
    <property type="match status" value="1"/>
</dbReference>
<dbReference type="InterPro" id="IPR011948">
    <property type="entry name" value="Dullard_phosphatase"/>
</dbReference>
<dbReference type="InterPro" id="IPR036412">
    <property type="entry name" value="HAD-like_sf"/>
</dbReference>
<dbReference type="Pfam" id="PF03031">
    <property type="entry name" value="NIF"/>
    <property type="match status" value="1"/>
</dbReference>
<proteinExistence type="predicted"/>
<dbReference type="SMART" id="SM00577">
    <property type="entry name" value="CPDc"/>
    <property type="match status" value="1"/>
</dbReference>
<sequence length="465" mass="53305">MSKKTALVSGKVPKPTNFSNQKSNQYLSHLDTFSPAKQSVEPKKFYINLQDLIKIEEILNVLIGKVTQKEIASEECANWWRITDENSIIKIDSLFKKSDVQQSLREAVILEAVSVTMVEFLDHSSVGNEKTRIALAEMLGIIHQNILVLIDIVLHRLPNSYSTNTWAVKLQTLTYKKRLIKCSKYENVDLLKKQNLEIKDKIQEMAHEHTNPGAVLTKSVRNLLFLIIQVIREIETFEVVSARDKLRNAINEEIEPPLLNTTESVDYEVELPSVYPPYLPSLKSGTFTLVLDLDETLVHYFEVAGEGNFLVRPGCKEFLEEACKHYEIVIFTAALQDYADWVLDQLDAVGTISHRLYRQHAIPAGNYYIKDLSKIGRDLSKMIIVDNVAENFQLQPDNGILIRSWFDDPNDNALLELLPLLKEISMKNVRDVRRALQNFRDQMLRLISRGVPNPHLNLHLEDDFL</sequence>
<dbReference type="Gene3D" id="3.40.50.1000">
    <property type="entry name" value="HAD superfamily/HAD-like"/>
    <property type="match status" value="1"/>
</dbReference>
<dbReference type="PANTHER" id="PTHR12210">
    <property type="entry name" value="DULLARD PROTEIN PHOSPHATASE"/>
    <property type="match status" value="1"/>
</dbReference>
<feature type="domain" description="FCP1 homology" evidence="2">
    <location>
        <begin position="282"/>
        <end position="424"/>
    </location>
</feature>
<evidence type="ECO:0000313" key="3">
    <source>
        <dbReference type="EMBL" id="OMJ74262.1"/>
    </source>
</evidence>
<dbReference type="NCBIfam" id="TIGR02251">
    <property type="entry name" value="HIF-SF_euk"/>
    <property type="match status" value="1"/>
</dbReference>
<feature type="region of interest" description="Disordered" evidence="1">
    <location>
        <begin position="1"/>
        <end position="22"/>
    </location>
</feature>